<dbReference type="Pfam" id="PF25137">
    <property type="entry name" value="ADH_Fe_C"/>
    <property type="match status" value="1"/>
</dbReference>
<evidence type="ECO:0000259" key="4">
    <source>
        <dbReference type="Pfam" id="PF00465"/>
    </source>
</evidence>
<dbReference type="KEGG" id="plum:A4R40_00720"/>
<dbReference type="Gene3D" id="3.40.50.1970">
    <property type="match status" value="1"/>
</dbReference>
<evidence type="ECO:0000313" key="6">
    <source>
        <dbReference type="EMBL" id="NDL39917.1"/>
    </source>
</evidence>
<keyword evidence="3" id="KW-0520">NAD</keyword>
<name>A0A6L9JKW1_PHOLM</name>
<evidence type="ECO:0000313" key="7">
    <source>
        <dbReference type="Proteomes" id="UP000479300"/>
    </source>
</evidence>
<dbReference type="InterPro" id="IPR034786">
    <property type="entry name" value="MAR"/>
</dbReference>
<proteinExistence type="inferred from homology"/>
<dbReference type="EMBL" id="WSFA01000032">
    <property type="protein sequence ID" value="NDL39917.1"/>
    <property type="molecule type" value="Genomic_DNA"/>
</dbReference>
<comment type="similarity">
    <text evidence="1">Belongs to the iron-containing alcohol dehydrogenase family.</text>
</comment>
<dbReference type="OMA" id="DACMITN"/>
<dbReference type="InterPro" id="IPR039697">
    <property type="entry name" value="Alcohol_dehydrogenase_Fe"/>
</dbReference>
<accession>A0A6L9JKW1</accession>
<sequence length="354" mass="37555">MMNFIYQALPGRVIFGAGKIAETKAEAQLLGITRALVISTPQQLNLATDVQSILGDIAAGIYDKAVMHVPAETVADVMRVVDELRVDGCVAIGGGSTVGLAKAIALQTALPILTIPTTYAGSEMTPVWGITRDGIKTTGRDVNVLPKTVIYDPQLTLSLPAFISGPSGMNAIAHCVEGLYSQNHNPITSMMAEEGIRALRLSLPEVVIRPEDINARAQALYGAWLSGSVLGSVGMAIHHKLCHTLGGSFNLPHAQVHTVIIPQATGFNQTYAPQAMQAIGRALGVKAQDAAAGLYDLAKAIGAPVALKDIGMQEKDLDKAAKIATTDPYYNPRPVDCMAVRELLEKAFWGIRPE</sequence>
<dbReference type="PANTHER" id="PTHR11496">
    <property type="entry name" value="ALCOHOL DEHYDROGENASE"/>
    <property type="match status" value="1"/>
</dbReference>
<dbReference type="Gene3D" id="1.20.1090.10">
    <property type="entry name" value="Dehydroquinate synthase-like - alpha domain"/>
    <property type="match status" value="1"/>
</dbReference>
<reference evidence="6 7" key="1">
    <citation type="submission" date="2019-12" db="EMBL/GenBank/DDBJ databases">
        <title>Engineering Photorhabdus to improve their lethality against agricultural pests.</title>
        <authorList>
            <person name="Machado R.A.R."/>
        </authorList>
    </citation>
    <scope>NUCLEOTIDE SEQUENCE [LARGE SCALE GENOMIC DNA]</scope>
    <source>
        <strain evidence="6 7">EN01</strain>
    </source>
</reference>
<dbReference type="GO" id="GO:0004022">
    <property type="term" value="F:alcohol dehydrogenase (NAD+) activity"/>
    <property type="evidence" value="ECO:0007669"/>
    <property type="project" value="TreeGrafter"/>
</dbReference>
<dbReference type="AlphaFoldDB" id="A0A6L9JKW1"/>
<dbReference type="InterPro" id="IPR001670">
    <property type="entry name" value="ADH_Fe/GldA"/>
</dbReference>
<dbReference type="Proteomes" id="UP000479300">
    <property type="component" value="Unassembled WGS sequence"/>
</dbReference>
<comment type="caution">
    <text evidence="6">The sequence shown here is derived from an EMBL/GenBank/DDBJ whole genome shotgun (WGS) entry which is preliminary data.</text>
</comment>
<gene>
    <name evidence="6" type="ORF">GPY51_14360</name>
</gene>
<organism evidence="6 7">
    <name type="scientific">Photorhabdus laumondii subsp. laumondii</name>
    <name type="common">Photorhabdus luminescens subsp. laumondii</name>
    <dbReference type="NCBI Taxonomy" id="141679"/>
    <lineage>
        <taxon>Bacteria</taxon>
        <taxon>Pseudomonadati</taxon>
        <taxon>Pseudomonadota</taxon>
        <taxon>Gammaproteobacteria</taxon>
        <taxon>Enterobacterales</taxon>
        <taxon>Morganellaceae</taxon>
        <taxon>Photorhabdus</taxon>
    </lineage>
</organism>
<dbReference type="RefSeq" id="WP_011144550.1">
    <property type="nucleotide sequence ID" value="NZ_CAWMTZ010000249.1"/>
</dbReference>
<dbReference type="Pfam" id="PF00465">
    <property type="entry name" value="Fe-ADH"/>
    <property type="match status" value="1"/>
</dbReference>
<evidence type="ECO:0000256" key="3">
    <source>
        <dbReference type="ARBA" id="ARBA00023027"/>
    </source>
</evidence>
<evidence type="ECO:0000256" key="1">
    <source>
        <dbReference type="ARBA" id="ARBA00007358"/>
    </source>
</evidence>
<evidence type="ECO:0000259" key="5">
    <source>
        <dbReference type="Pfam" id="PF25137"/>
    </source>
</evidence>
<dbReference type="InterPro" id="IPR056798">
    <property type="entry name" value="ADH_Fe_C"/>
</dbReference>
<dbReference type="CDD" id="cd08177">
    <property type="entry name" value="MAR"/>
    <property type="match status" value="1"/>
</dbReference>
<feature type="domain" description="Alcohol dehydrogenase iron-type/glycerol dehydrogenase GldA" evidence="4">
    <location>
        <begin position="10"/>
        <end position="153"/>
    </location>
</feature>
<feature type="domain" description="Fe-containing alcohol dehydrogenase-like C-terminal" evidence="5">
    <location>
        <begin position="167"/>
        <end position="348"/>
    </location>
</feature>
<keyword evidence="2" id="KW-0560">Oxidoreductase</keyword>
<dbReference type="GO" id="GO:0018506">
    <property type="term" value="F:maleylacetate reductase activity"/>
    <property type="evidence" value="ECO:0007669"/>
    <property type="project" value="InterPro"/>
</dbReference>
<dbReference type="FunFam" id="3.40.50.1970:FF:000015">
    <property type="entry name" value="Maleylacetate reductase 1"/>
    <property type="match status" value="1"/>
</dbReference>
<dbReference type="SUPFAM" id="SSF56796">
    <property type="entry name" value="Dehydroquinate synthase-like"/>
    <property type="match status" value="1"/>
</dbReference>
<dbReference type="PANTHER" id="PTHR11496:SF102">
    <property type="entry name" value="ALCOHOL DEHYDROGENASE 4"/>
    <property type="match status" value="1"/>
</dbReference>
<evidence type="ECO:0000256" key="2">
    <source>
        <dbReference type="ARBA" id="ARBA00023002"/>
    </source>
</evidence>
<dbReference type="GO" id="GO:0046872">
    <property type="term" value="F:metal ion binding"/>
    <property type="evidence" value="ECO:0007669"/>
    <property type="project" value="InterPro"/>
</dbReference>
<dbReference type="GeneID" id="48846447"/>
<protein>
    <submittedName>
        <fullName evidence="6">Iron-containing alcohol dehydrogenase</fullName>
    </submittedName>
</protein>